<proteinExistence type="predicted"/>
<evidence type="ECO:0000259" key="1">
    <source>
        <dbReference type="Pfam" id="PF02771"/>
    </source>
</evidence>
<feature type="non-terminal residue" evidence="2">
    <location>
        <position position="136"/>
    </location>
</feature>
<dbReference type="SUPFAM" id="SSF56645">
    <property type="entry name" value="Acyl-CoA dehydrogenase NM domain-like"/>
    <property type="match status" value="1"/>
</dbReference>
<protein>
    <recommendedName>
        <fullName evidence="1">Acyl-CoA dehydrogenase/oxidase N-terminal domain-containing protein</fullName>
    </recommendedName>
</protein>
<gene>
    <name evidence="2" type="ORF">METZ01_LOCUS368568</name>
</gene>
<sequence length="136" mass="14799">MQKTTAAENKMYGANNFLERVQRLNPIIASAADRAERDHQLPEDLLDALHQNSLFRLLLPKPFGGYELDPASFCKIIEAVAKVDASTAWCLCQSNGCAMAAAFVPYQVAAEIWAANKKAILAWGPGKGDAVQGKNH</sequence>
<name>A0A382T0M9_9ZZZZ</name>
<dbReference type="InterPro" id="IPR009100">
    <property type="entry name" value="AcylCoA_DH/oxidase_NM_dom_sf"/>
</dbReference>
<dbReference type="Gene3D" id="1.10.540.10">
    <property type="entry name" value="Acyl-CoA dehydrogenase/oxidase, N-terminal domain"/>
    <property type="match status" value="1"/>
</dbReference>
<feature type="domain" description="Acyl-CoA dehydrogenase/oxidase N-terminal" evidence="1">
    <location>
        <begin position="28"/>
        <end position="99"/>
    </location>
</feature>
<dbReference type="EMBL" id="UINC01133034">
    <property type="protein sequence ID" value="SVD15714.1"/>
    <property type="molecule type" value="Genomic_DNA"/>
</dbReference>
<dbReference type="GO" id="GO:0050660">
    <property type="term" value="F:flavin adenine dinucleotide binding"/>
    <property type="evidence" value="ECO:0007669"/>
    <property type="project" value="InterPro"/>
</dbReference>
<accession>A0A382T0M9</accession>
<dbReference type="AlphaFoldDB" id="A0A382T0M9"/>
<dbReference type="Pfam" id="PF02771">
    <property type="entry name" value="Acyl-CoA_dh_N"/>
    <property type="match status" value="1"/>
</dbReference>
<reference evidence="2" key="1">
    <citation type="submission" date="2018-05" db="EMBL/GenBank/DDBJ databases">
        <authorList>
            <person name="Lanie J.A."/>
            <person name="Ng W.-L."/>
            <person name="Kazmierczak K.M."/>
            <person name="Andrzejewski T.M."/>
            <person name="Davidsen T.M."/>
            <person name="Wayne K.J."/>
            <person name="Tettelin H."/>
            <person name="Glass J.I."/>
            <person name="Rusch D."/>
            <person name="Podicherti R."/>
            <person name="Tsui H.-C.T."/>
            <person name="Winkler M.E."/>
        </authorList>
    </citation>
    <scope>NUCLEOTIDE SEQUENCE</scope>
</reference>
<evidence type="ECO:0000313" key="2">
    <source>
        <dbReference type="EMBL" id="SVD15714.1"/>
    </source>
</evidence>
<dbReference type="InterPro" id="IPR013786">
    <property type="entry name" value="AcylCoA_DH/ox_N"/>
</dbReference>
<dbReference type="GO" id="GO:0016627">
    <property type="term" value="F:oxidoreductase activity, acting on the CH-CH group of donors"/>
    <property type="evidence" value="ECO:0007669"/>
    <property type="project" value="InterPro"/>
</dbReference>
<dbReference type="InterPro" id="IPR037069">
    <property type="entry name" value="AcylCoA_DH/ox_N_sf"/>
</dbReference>
<organism evidence="2">
    <name type="scientific">marine metagenome</name>
    <dbReference type="NCBI Taxonomy" id="408172"/>
    <lineage>
        <taxon>unclassified sequences</taxon>
        <taxon>metagenomes</taxon>
        <taxon>ecological metagenomes</taxon>
    </lineage>
</organism>